<dbReference type="PANTHER" id="PTHR43976">
    <property type="entry name" value="SHORT CHAIN DEHYDROGENASE"/>
    <property type="match status" value="1"/>
</dbReference>
<accession>A0ABT2JQ29</accession>
<sequence length="283" mass="29750">MLTNTNTNTNSSAGSRVWFITGASRGLGRALTRAALAGGDRVIATARDVSPLAPLTAEYEGALVTFSLDVSDRAAVFAGVERAVAVFGRLDVVVNNAGGLLFGMTEEVTEAQARAHFDTNFFGALWVSQAVVPQLREQGSGHLLQMSSMGSGSGFASVALYGAGKAALDSMSEGLAMELEPFGIKVTILQPGGYATGLFTQGTTATAEREEYAQLRAKLAAMWADTVDPNPEEAAPVIREVVAMERPPNRLVLGGLAYDQVCQMAEARSEELARGEAMSRRAG</sequence>
<dbReference type="Pfam" id="PF00106">
    <property type="entry name" value="adh_short"/>
    <property type="match status" value="1"/>
</dbReference>
<evidence type="ECO:0000313" key="4">
    <source>
        <dbReference type="EMBL" id="MCT2589982.1"/>
    </source>
</evidence>
<comment type="caution">
    <text evidence="4">The sequence shown here is derived from an EMBL/GenBank/DDBJ whole genome shotgun (WGS) entry which is preliminary data.</text>
</comment>
<dbReference type="CDD" id="cd05374">
    <property type="entry name" value="17beta-HSD-like_SDR_c"/>
    <property type="match status" value="1"/>
</dbReference>
<dbReference type="InterPro" id="IPR020904">
    <property type="entry name" value="Sc_DH/Rdtase_CS"/>
</dbReference>
<dbReference type="PROSITE" id="PS00061">
    <property type="entry name" value="ADH_SHORT"/>
    <property type="match status" value="1"/>
</dbReference>
<evidence type="ECO:0000256" key="3">
    <source>
        <dbReference type="RuleBase" id="RU000363"/>
    </source>
</evidence>
<keyword evidence="2" id="KW-0560">Oxidoreductase</keyword>
<evidence type="ECO:0000256" key="1">
    <source>
        <dbReference type="ARBA" id="ARBA00006484"/>
    </source>
</evidence>
<protein>
    <submittedName>
        <fullName evidence="4">SDR family NAD(P)-dependent oxidoreductase</fullName>
    </submittedName>
</protein>
<name>A0ABT2JQ29_9ACTN</name>
<comment type="similarity">
    <text evidence="1 3">Belongs to the short-chain dehydrogenases/reductases (SDR) family.</text>
</comment>
<dbReference type="InterPro" id="IPR002347">
    <property type="entry name" value="SDR_fam"/>
</dbReference>
<dbReference type="RefSeq" id="WP_260217192.1">
    <property type="nucleotide sequence ID" value="NZ_JAJAGO010000003.1"/>
</dbReference>
<dbReference type="EMBL" id="JAJAGO010000003">
    <property type="protein sequence ID" value="MCT2589982.1"/>
    <property type="molecule type" value="Genomic_DNA"/>
</dbReference>
<dbReference type="Proteomes" id="UP001156389">
    <property type="component" value="Unassembled WGS sequence"/>
</dbReference>
<dbReference type="PRINTS" id="PR00080">
    <property type="entry name" value="SDRFAMILY"/>
</dbReference>
<dbReference type="PANTHER" id="PTHR43976:SF16">
    <property type="entry name" value="SHORT-CHAIN DEHYDROGENASE_REDUCTASE FAMILY PROTEIN"/>
    <property type="match status" value="1"/>
</dbReference>
<dbReference type="SUPFAM" id="SSF51735">
    <property type="entry name" value="NAD(P)-binding Rossmann-fold domains"/>
    <property type="match status" value="1"/>
</dbReference>
<keyword evidence="5" id="KW-1185">Reference proteome</keyword>
<proteinExistence type="inferred from homology"/>
<dbReference type="NCBIfam" id="NF006114">
    <property type="entry name" value="PRK08263.1"/>
    <property type="match status" value="1"/>
</dbReference>
<evidence type="ECO:0000256" key="2">
    <source>
        <dbReference type="ARBA" id="ARBA00023002"/>
    </source>
</evidence>
<dbReference type="PRINTS" id="PR00081">
    <property type="entry name" value="GDHRDH"/>
</dbReference>
<dbReference type="InterPro" id="IPR036291">
    <property type="entry name" value="NAD(P)-bd_dom_sf"/>
</dbReference>
<dbReference type="InterPro" id="IPR051911">
    <property type="entry name" value="SDR_oxidoreductase"/>
</dbReference>
<organism evidence="4 5">
    <name type="scientific">Streptomyces gossypii</name>
    <dbReference type="NCBI Taxonomy" id="2883101"/>
    <lineage>
        <taxon>Bacteria</taxon>
        <taxon>Bacillati</taxon>
        <taxon>Actinomycetota</taxon>
        <taxon>Actinomycetes</taxon>
        <taxon>Kitasatosporales</taxon>
        <taxon>Streptomycetaceae</taxon>
        <taxon>Streptomyces</taxon>
    </lineage>
</organism>
<gene>
    <name evidence="4" type="ORF">LHJ74_08665</name>
</gene>
<evidence type="ECO:0000313" key="5">
    <source>
        <dbReference type="Proteomes" id="UP001156389"/>
    </source>
</evidence>
<dbReference type="Gene3D" id="3.40.50.720">
    <property type="entry name" value="NAD(P)-binding Rossmann-like Domain"/>
    <property type="match status" value="1"/>
</dbReference>
<reference evidence="4 5" key="1">
    <citation type="submission" date="2021-10" db="EMBL/GenBank/DDBJ databases">
        <title>Streptomyces gossypii sp. nov., isolated from soil collected from cotton field.</title>
        <authorList>
            <person name="Ge X."/>
            <person name="Chen X."/>
            <person name="Liu W."/>
        </authorList>
    </citation>
    <scope>NUCLEOTIDE SEQUENCE [LARGE SCALE GENOMIC DNA]</scope>
    <source>
        <strain evidence="4 5">N2-109</strain>
    </source>
</reference>